<evidence type="ECO:0000256" key="1">
    <source>
        <dbReference type="SAM" id="MobiDB-lite"/>
    </source>
</evidence>
<dbReference type="EMBL" id="JAVHJO010000017">
    <property type="protein sequence ID" value="KAK6525155.1"/>
    <property type="molecule type" value="Genomic_DNA"/>
</dbReference>
<accession>A0AAV9WUA2</accession>
<evidence type="ECO:0000313" key="4">
    <source>
        <dbReference type="Proteomes" id="UP001365542"/>
    </source>
</evidence>
<evidence type="ECO:0000256" key="2">
    <source>
        <dbReference type="SAM" id="SignalP"/>
    </source>
</evidence>
<sequence length="103" mass="11481">MTDPFVFLLLVFLGNVYDSTTKFVMFSLDFYPTYDQALASKYIKHPTMLVPTLSQTEPRNQDTSTSASPSAATSMTTTAQTLNITLKSASNRLSNCPFFHLEL</sequence>
<feature type="compositionally biased region" description="Polar residues" evidence="1">
    <location>
        <begin position="53"/>
        <end position="62"/>
    </location>
</feature>
<feature type="signal peptide" evidence="2">
    <location>
        <begin position="1"/>
        <end position="21"/>
    </location>
</feature>
<evidence type="ECO:0000313" key="3">
    <source>
        <dbReference type="EMBL" id="KAK6525155.1"/>
    </source>
</evidence>
<reference evidence="3 4" key="1">
    <citation type="submission" date="2019-10" db="EMBL/GenBank/DDBJ databases">
        <authorList>
            <person name="Palmer J.M."/>
        </authorList>
    </citation>
    <scope>NUCLEOTIDE SEQUENCE [LARGE SCALE GENOMIC DNA]</scope>
    <source>
        <strain evidence="3 4">TWF694</strain>
    </source>
</reference>
<protein>
    <submittedName>
        <fullName evidence="3">Uncharacterized protein</fullName>
    </submittedName>
</protein>
<keyword evidence="4" id="KW-1185">Reference proteome</keyword>
<name>A0AAV9WUA2_9PEZI</name>
<proteinExistence type="predicted"/>
<organism evidence="3 4">
    <name type="scientific">Orbilia ellipsospora</name>
    <dbReference type="NCBI Taxonomy" id="2528407"/>
    <lineage>
        <taxon>Eukaryota</taxon>
        <taxon>Fungi</taxon>
        <taxon>Dikarya</taxon>
        <taxon>Ascomycota</taxon>
        <taxon>Pezizomycotina</taxon>
        <taxon>Orbiliomycetes</taxon>
        <taxon>Orbiliales</taxon>
        <taxon>Orbiliaceae</taxon>
        <taxon>Orbilia</taxon>
    </lineage>
</organism>
<dbReference type="AlphaFoldDB" id="A0AAV9WUA2"/>
<gene>
    <name evidence="3" type="ORF">TWF694_005301</name>
</gene>
<keyword evidence="2" id="KW-0732">Signal</keyword>
<feature type="compositionally biased region" description="Low complexity" evidence="1">
    <location>
        <begin position="63"/>
        <end position="76"/>
    </location>
</feature>
<feature type="region of interest" description="Disordered" evidence="1">
    <location>
        <begin position="53"/>
        <end position="76"/>
    </location>
</feature>
<dbReference type="Proteomes" id="UP001365542">
    <property type="component" value="Unassembled WGS sequence"/>
</dbReference>
<feature type="chain" id="PRO_5043664900" evidence="2">
    <location>
        <begin position="22"/>
        <end position="103"/>
    </location>
</feature>
<comment type="caution">
    <text evidence="3">The sequence shown here is derived from an EMBL/GenBank/DDBJ whole genome shotgun (WGS) entry which is preliminary data.</text>
</comment>